<proteinExistence type="predicted"/>
<evidence type="ECO:0000313" key="1">
    <source>
        <dbReference type="EMBL" id="MIT92781.1"/>
    </source>
</evidence>
<dbReference type="Proteomes" id="UP000839515">
    <property type="component" value="Unassembled WGS sequence"/>
</dbReference>
<protein>
    <submittedName>
        <fullName evidence="2">His-Xaa-Ser system protein HxsD</fullName>
    </submittedName>
</protein>
<reference evidence="2" key="1">
    <citation type="submission" date="2018-07" db="EMBL/GenBank/DDBJ databases">
        <authorList>
            <consortium name="GenomeTrakr network: Whole genome sequencing for foodborne pathogen traceback"/>
        </authorList>
    </citation>
    <scope>NUCLEOTIDE SEQUENCE [LARGE SCALE GENOMIC DNA]</scope>
    <source>
        <strain evidence="1">CFSAN034428</strain>
        <strain evidence="2">MOD1-Lipp-451</strain>
    </source>
</reference>
<dbReference type="AlphaFoldDB" id="A0A3J3MUC7"/>
<dbReference type="InterPro" id="IPR023974">
    <property type="entry name" value="HxsD"/>
</dbReference>
<accession>A0A3J3MUC7</accession>
<evidence type="ECO:0000313" key="2">
    <source>
        <dbReference type="EMBL" id="MIU27591.1"/>
    </source>
</evidence>
<gene>
    <name evidence="2" type="primary">hxsD</name>
    <name evidence="1" type="ORF">ATP91_21265</name>
    <name evidence="2" type="ORF">ATR96_22540</name>
</gene>
<dbReference type="EMBL" id="RSTY01000021">
    <property type="protein sequence ID" value="MIU27591.1"/>
    <property type="molecule type" value="Genomic_DNA"/>
</dbReference>
<name>A0A3J3MUC7_SALER</name>
<organism evidence="2">
    <name type="scientific">Salmonella enterica</name>
    <name type="common">Salmonella choleraesuis</name>
    <dbReference type="NCBI Taxonomy" id="28901"/>
    <lineage>
        <taxon>Bacteria</taxon>
        <taxon>Pseudomonadati</taxon>
        <taxon>Pseudomonadota</taxon>
        <taxon>Gammaproteobacteria</taxon>
        <taxon>Enterobacterales</taxon>
        <taxon>Enterobacteriaceae</taxon>
        <taxon>Salmonella</taxon>
    </lineage>
</organism>
<dbReference type="NCBIfam" id="TIGR03976">
    <property type="entry name" value="chp_LLNDYxLRE"/>
    <property type="match status" value="1"/>
</dbReference>
<dbReference type="Proteomes" id="UP000885302">
    <property type="component" value="Unassembled WGS sequence"/>
</dbReference>
<comment type="caution">
    <text evidence="2">The sequence shown here is derived from an EMBL/GenBank/DDBJ whole genome shotgun (WGS) entry which is preliminary data.</text>
</comment>
<sequence length="92" mass="11145">MAMCERMFKKDVYSEWVIRNSLYWMTSLTQWKLCEDISSWTISFENDSPECLYEFERLLNDYTLREKLQHKTGALRDSIVHKVLRSVDERLS</sequence>
<dbReference type="EMBL" id="RSTU01000022">
    <property type="protein sequence ID" value="MIT92781.1"/>
    <property type="molecule type" value="Genomic_DNA"/>
</dbReference>